<evidence type="ECO:0000256" key="1">
    <source>
        <dbReference type="ARBA" id="ARBA00023266"/>
    </source>
</evidence>
<dbReference type="SUPFAM" id="SSF52540">
    <property type="entry name" value="P-loop containing nucleoside triphosphate hydrolases"/>
    <property type="match status" value="1"/>
</dbReference>
<reference evidence="4" key="1">
    <citation type="submission" date="2016-10" db="EMBL/GenBank/DDBJ databases">
        <authorList>
            <person name="Wegmann U."/>
        </authorList>
    </citation>
    <scope>NUCLEOTIDE SEQUENCE [LARGE SCALE GENOMIC DNA]</scope>
</reference>
<evidence type="ECO:0000259" key="2">
    <source>
        <dbReference type="PROSITE" id="PS50206"/>
    </source>
</evidence>
<proteinExistence type="predicted"/>
<dbReference type="GO" id="GO:0043828">
    <property type="term" value="F:tRNA 2-selenouridine synthase activity"/>
    <property type="evidence" value="ECO:0007669"/>
    <property type="project" value="InterPro"/>
</dbReference>
<dbReference type="PROSITE" id="PS00380">
    <property type="entry name" value="RHODANESE_1"/>
    <property type="match status" value="1"/>
</dbReference>
<dbReference type="SUPFAM" id="SSF52821">
    <property type="entry name" value="Rhodanese/Cell cycle control phosphatase"/>
    <property type="match status" value="1"/>
</dbReference>
<dbReference type="EMBL" id="LT630450">
    <property type="protein sequence ID" value="SFV72721.1"/>
    <property type="molecule type" value="Genomic_DNA"/>
</dbReference>
<evidence type="ECO:0000313" key="3">
    <source>
        <dbReference type="EMBL" id="SFV72721.1"/>
    </source>
</evidence>
<dbReference type="InterPro" id="IPR017582">
    <property type="entry name" value="SelU"/>
</dbReference>
<feature type="domain" description="Rhodanese" evidence="2">
    <location>
        <begin position="14"/>
        <end position="136"/>
    </location>
</feature>
<dbReference type="GO" id="GO:0004792">
    <property type="term" value="F:thiosulfate-cyanide sulfurtransferase activity"/>
    <property type="evidence" value="ECO:0007669"/>
    <property type="project" value="InterPro"/>
</dbReference>
<dbReference type="InterPro" id="IPR001307">
    <property type="entry name" value="Thiosulphate_STrfase_CS"/>
</dbReference>
<dbReference type="InterPro" id="IPR036873">
    <property type="entry name" value="Rhodanese-like_dom_sf"/>
</dbReference>
<gene>
    <name evidence="3" type="ORF">DESPIGER_0849</name>
</gene>
<dbReference type="OrthoDB" id="285281at2"/>
<dbReference type="GO" id="GO:0002098">
    <property type="term" value="P:tRNA wobble uridine modification"/>
    <property type="evidence" value="ECO:0007669"/>
    <property type="project" value="InterPro"/>
</dbReference>
<name>A0A1K1LDC2_9BACT</name>
<dbReference type="PROSITE" id="PS50206">
    <property type="entry name" value="RHODANESE_3"/>
    <property type="match status" value="1"/>
</dbReference>
<dbReference type="Proteomes" id="UP000186323">
    <property type="component" value="Chromosome I"/>
</dbReference>
<dbReference type="Gene3D" id="3.40.250.10">
    <property type="entry name" value="Rhodanese-like domain"/>
    <property type="match status" value="1"/>
</dbReference>
<protein>
    <submittedName>
        <fullName evidence="3">Selenophosphate-dependent tRNA 2-selenouridine synthase</fullName>
    </submittedName>
</protein>
<dbReference type="NCBIfam" id="NF008750">
    <property type="entry name" value="PRK11784.1-2"/>
    <property type="match status" value="1"/>
</dbReference>
<sequence>MPPVQDVAAFLAMRDQGLPLLDVRSPGEFALAHIPGALNLPLFTDEERARVGTAHARSGREGAVHLALELVGGHLAALLARARHLCGGKREVLLHCWRGGMRSDSMRWLLETGGFTVHRLEGGYKSYRTFVRSELARPRPILVLGGYTGCGKTDILLELQRLGSQVIDLEGLARHKGSAFGALGQPEEQPGNEWFENQLYEQWRRCDPARPVWLEDESRHIGHVTMCEEFFAQLGRSPLVRILLPAEERVAHLVRDYGGQDMREGLLAALERLQRRLGSELTRRCRQWIDTGNYADAARAVLHYYDRCYAHQIENRQAPVLKELACTTDDPALAARLLRQWEEGLPPDTFAAPASL</sequence>
<dbReference type="InterPro" id="IPR058840">
    <property type="entry name" value="AAA_SelU"/>
</dbReference>
<keyword evidence="1" id="KW-0711">Selenium</keyword>
<evidence type="ECO:0000313" key="4">
    <source>
        <dbReference type="Proteomes" id="UP000186323"/>
    </source>
</evidence>
<dbReference type="SMART" id="SM00450">
    <property type="entry name" value="RHOD"/>
    <property type="match status" value="1"/>
</dbReference>
<dbReference type="Pfam" id="PF00581">
    <property type="entry name" value="Rhodanese"/>
    <property type="match status" value="1"/>
</dbReference>
<dbReference type="Pfam" id="PF26341">
    <property type="entry name" value="AAA_SelU"/>
    <property type="match status" value="1"/>
</dbReference>
<dbReference type="InterPro" id="IPR001763">
    <property type="entry name" value="Rhodanese-like_dom"/>
</dbReference>
<keyword evidence="4" id="KW-1185">Reference proteome</keyword>
<dbReference type="NCBIfam" id="TIGR03167">
    <property type="entry name" value="tRNA_sel_U_synt"/>
    <property type="match status" value="1"/>
</dbReference>
<dbReference type="PANTHER" id="PTHR30401:SF0">
    <property type="entry name" value="TRNA 2-SELENOURIDINE SYNTHASE"/>
    <property type="match status" value="1"/>
</dbReference>
<dbReference type="KEGG" id="dpg:DESPIGER_0849"/>
<accession>A0A1K1LDC2</accession>
<dbReference type="PANTHER" id="PTHR30401">
    <property type="entry name" value="TRNA 2-SELENOURIDINE SYNTHASE"/>
    <property type="match status" value="1"/>
</dbReference>
<dbReference type="RefSeq" id="WP_072333508.1">
    <property type="nucleotide sequence ID" value="NZ_DBGALU010000107.1"/>
</dbReference>
<dbReference type="CDD" id="cd01520">
    <property type="entry name" value="RHOD_YbbB"/>
    <property type="match status" value="1"/>
</dbReference>
<dbReference type="AlphaFoldDB" id="A0A1K1LDC2"/>
<dbReference type="InterPro" id="IPR027417">
    <property type="entry name" value="P-loop_NTPase"/>
</dbReference>
<organism evidence="3 4">
    <name type="scientific">Desulfovibrio piger</name>
    <dbReference type="NCBI Taxonomy" id="901"/>
    <lineage>
        <taxon>Bacteria</taxon>
        <taxon>Pseudomonadati</taxon>
        <taxon>Thermodesulfobacteriota</taxon>
        <taxon>Desulfovibrionia</taxon>
        <taxon>Desulfovibrionales</taxon>
        <taxon>Desulfovibrionaceae</taxon>
        <taxon>Desulfovibrio</taxon>
    </lineage>
</organism>